<gene>
    <name evidence="3" type="primary">rplU</name>
    <name evidence="3" type="ORF">COX60_01645</name>
</gene>
<dbReference type="GO" id="GO:0005840">
    <property type="term" value="C:ribosome"/>
    <property type="evidence" value="ECO:0007669"/>
    <property type="project" value="UniProtKB-KW"/>
</dbReference>
<keyword evidence="3" id="KW-0689">Ribosomal protein</keyword>
<proteinExistence type="inferred from homology"/>
<dbReference type="Pfam" id="PF00829">
    <property type="entry name" value="Ribosomal_L21p"/>
    <property type="match status" value="1"/>
</dbReference>
<dbReference type="InterPro" id="IPR036164">
    <property type="entry name" value="bL21-like_sf"/>
</dbReference>
<reference evidence="4" key="1">
    <citation type="submission" date="2017-09" db="EMBL/GenBank/DDBJ databases">
        <title>Depth-based differentiation of microbial function through sediment-hosted aquifers and enrichment of novel symbionts in the deep terrestrial subsurface.</title>
        <authorList>
            <person name="Probst A.J."/>
            <person name="Ladd B."/>
            <person name="Jarett J.K."/>
            <person name="Geller-Mcgrath D.E."/>
            <person name="Sieber C.M.K."/>
            <person name="Emerson J.B."/>
            <person name="Anantharaman K."/>
            <person name="Thomas B.C."/>
            <person name="Malmstrom R."/>
            <person name="Stieglmeier M."/>
            <person name="Klingl A."/>
            <person name="Woyke T."/>
            <person name="Ryan C.M."/>
            <person name="Banfield J.F."/>
        </authorList>
    </citation>
    <scope>NUCLEOTIDE SEQUENCE [LARGE SCALE GENOMIC DNA]</scope>
</reference>
<evidence type="ECO:0000256" key="1">
    <source>
        <dbReference type="ARBA" id="ARBA00008563"/>
    </source>
</evidence>
<dbReference type="Proteomes" id="UP000230137">
    <property type="component" value="Unassembled WGS sequence"/>
</dbReference>
<dbReference type="GO" id="GO:0003723">
    <property type="term" value="F:RNA binding"/>
    <property type="evidence" value="ECO:0007669"/>
    <property type="project" value="InterPro"/>
</dbReference>
<sequence length="108" mass="12339">MAKKEAIKEKKVEPPVVSNIEPDKIAVIKTGGKQYLVKEGMELKVELLKDQKILNFNDILNGHKVSAEIIETKKTDKVIVFKYKNKTGRRKNKGHRQTLTKIKISKIV</sequence>
<protein>
    <recommendedName>
        <fullName evidence="2">50S ribosomal protein L21</fullName>
    </recommendedName>
</protein>
<dbReference type="SUPFAM" id="SSF141091">
    <property type="entry name" value="L21p-like"/>
    <property type="match status" value="1"/>
</dbReference>
<organism evidence="3 4">
    <name type="scientific">Candidatus Berkelbacteria bacterium CG_4_10_14_0_2_um_filter_35_9_33_12</name>
    <dbReference type="NCBI Taxonomy" id="1974499"/>
    <lineage>
        <taxon>Bacteria</taxon>
        <taxon>Candidatus Berkelbacteria</taxon>
    </lineage>
</organism>
<name>A0A2M7W483_9BACT</name>
<dbReference type="AlphaFoldDB" id="A0A2M7W483"/>
<dbReference type="EMBL" id="PFQF01000027">
    <property type="protein sequence ID" value="PJA20478.1"/>
    <property type="molecule type" value="Genomic_DNA"/>
</dbReference>
<dbReference type="GO" id="GO:0006412">
    <property type="term" value="P:translation"/>
    <property type="evidence" value="ECO:0007669"/>
    <property type="project" value="InterPro"/>
</dbReference>
<evidence type="ECO:0000256" key="2">
    <source>
        <dbReference type="ARBA" id="ARBA00035483"/>
    </source>
</evidence>
<comment type="caution">
    <text evidence="3">The sequence shown here is derived from an EMBL/GenBank/DDBJ whole genome shotgun (WGS) entry which is preliminary data.</text>
</comment>
<keyword evidence="3" id="KW-0687">Ribonucleoprotein</keyword>
<comment type="similarity">
    <text evidence="1">Belongs to the bacterial ribosomal protein bL21 family.</text>
</comment>
<evidence type="ECO:0000313" key="3">
    <source>
        <dbReference type="EMBL" id="PJA20478.1"/>
    </source>
</evidence>
<dbReference type="InterPro" id="IPR028909">
    <property type="entry name" value="bL21-like"/>
</dbReference>
<dbReference type="PANTHER" id="PTHR21349:SF0">
    <property type="entry name" value="LARGE RIBOSOMAL SUBUNIT PROTEIN BL21M"/>
    <property type="match status" value="1"/>
</dbReference>
<dbReference type="InterPro" id="IPR018258">
    <property type="entry name" value="Ribosomal_bL21_CS"/>
</dbReference>
<dbReference type="PANTHER" id="PTHR21349">
    <property type="entry name" value="50S RIBOSOMAL PROTEIN L21"/>
    <property type="match status" value="1"/>
</dbReference>
<dbReference type="PROSITE" id="PS01169">
    <property type="entry name" value="RIBOSOMAL_L21"/>
    <property type="match status" value="1"/>
</dbReference>
<accession>A0A2M7W483</accession>
<dbReference type="GO" id="GO:0003735">
    <property type="term" value="F:structural constituent of ribosome"/>
    <property type="evidence" value="ECO:0007669"/>
    <property type="project" value="InterPro"/>
</dbReference>
<evidence type="ECO:0000313" key="4">
    <source>
        <dbReference type="Proteomes" id="UP000230137"/>
    </source>
</evidence>
<dbReference type="GO" id="GO:0005737">
    <property type="term" value="C:cytoplasm"/>
    <property type="evidence" value="ECO:0007669"/>
    <property type="project" value="UniProtKB-ARBA"/>
</dbReference>